<organism evidence="9">
    <name type="scientific">Xenopsylla cheopis</name>
    <name type="common">Oriental rat flea</name>
    <name type="synonym">Pulex cheopis</name>
    <dbReference type="NCBI Taxonomy" id="163159"/>
    <lineage>
        <taxon>Eukaryota</taxon>
        <taxon>Metazoa</taxon>
        <taxon>Ecdysozoa</taxon>
        <taxon>Arthropoda</taxon>
        <taxon>Hexapoda</taxon>
        <taxon>Insecta</taxon>
        <taxon>Pterygota</taxon>
        <taxon>Neoptera</taxon>
        <taxon>Endopterygota</taxon>
        <taxon>Siphonaptera</taxon>
        <taxon>Pulicidae</taxon>
        <taxon>Xenopsyllinae</taxon>
        <taxon>Xenopsylla</taxon>
    </lineage>
</organism>
<feature type="transmembrane region" description="Helical" evidence="8">
    <location>
        <begin position="109"/>
        <end position="126"/>
    </location>
</feature>
<keyword evidence="6 8" id="KW-1133">Transmembrane helix</keyword>
<keyword evidence="5 8" id="KW-0732">Signal</keyword>
<dbReference type="GO" id="GO:0005789">
    <property type="term" value="C:endoplasmic reticulum membrane"/>
    <property type="evidence" value="ECO:0007669"/>
    <property type="project" value="TreeGrafter"/>
</dbReference>
<evidence type="ECO:0000256" key="8">
    <source>
        <dbReference type="RuleBase" id="RU365066"/>
    </source>
</evidence>
<dbReference type="PANTHER" id="PTHR13148:SF0">
    <property type="entry name" value="POST-GPI ATTACHMENT TO PROTEINS FACTOR 3"/>
    <property type="match status" value="1"/>
</dbReference>
<comment type="subcellular location">
    <subcellularLocation>
        <location evidence="1">Endomembrane system</location>
        <topology evidence="1">Multi-pass membrane protein</topology>
    </subcellularLocation>
    <subcellularLocation>
        <location evidence="8">Golgi apparatus membrane</location>
        <topology evidence="8">Multi-pass membrane protein</topology>
    </subcellularLocation>
</comment>
<evidence type="ECO:0000256" key="7">
    <source>
        <dbReference type="ARBA" id="ARBA00023136"/>
    </source>
</evidence>
<sequence>MILRCYIYFIVICLVFLLICQTEASLGDRSPYFGNCVKKCLEEKCINFHTFKDQSDTNVLNDLVQWHCNDDCRYNCMWKTVDSFNERKWSTPQFDGKWPFMRILCFQEFASVLFSFTNFYAVYYLYKKLRRRLTRKHPMYFVWNVFALISINGWIWSMIFHTRDVRFTEFMDYISAFAIILSYFYCLGMRVLVNQHQIFSVLFSLFCAIVLFNHAKFLSGNRIDYAYHMKITVTIATASILGWLMWCWFHKNKLPYVKDCIIFMFLSAIVGPVLELADFPPIFWIFDAHSLWHLSTTFVHVYFYRFMIEDSLHLSKTLPYKNSMLPERYIERRGSSANRKLV</sequence>
<feature type="transmembrane region" description="Helical" evidence="8">
    <location>
        <begin position="138"/>
        <end position="161"/>
    </location>
</feature>
<evidence type="ECO:0000313" key="9">
    <source>
        <dbReference type="EMBL" id="NOV50177.1"/>
    </source>
</evidence>
<keyword evidence="3 8" id="KW-0337">GPI-anchor biosynthesis</keyword>
<feature type="transmembrane region" description="Helical" evidence="8">
    <location>
        <begin position="173"/>
        <end position="193"/>
    </location>
</feature>
<reference evidence="9" key="1">
    <citation type="submission" date="2020-03" db="EMBL/GenBank/DDBJ databases">
        <title>Transcriptomic Profiling of the Digestive Tract of the Rat Flea, Xenopsylla cheopis, Following Blood Feeding and Infection with Yersinia pestis.</title>
        <authorList>
            <person name="Bland D.M."/>
            <person name="Martens C.A."/>
            <person name="Virtaneva K."/>
            <person name="Kanakabandi K."/>
            <person name="Long D."/>
            <person name="Rosenke R."/>
            <person name="Saturday G.A."/>
            <person name="Hoyt F.H."/>
            <person name="Bruno D.P."/>
            <person name="Ribeiro J.M.C."/>
            <person name="Hinnebusch J."/>
        </authorList>
    </citation>
    <scope>NUCLEOTIDE SEQUENCE</scope>
</reference>
<keyword evidence="7 8" id="KW-0472">Membrane</keyword>
<dbReference type="Pfam" id="PF04080">
    <property type="entry name" value="Per1"/>
    <property type="match status" value="1"/>
</dbReference>
<keyword evidence="8" id="KW-0333">Golgi apparatus</keyword>
<feature type="signal peptide" evidence="8">
    <location>
        <begin position="1"/>
        <end position="24"/>
    </location>
</feature>
<feature type="transmembrane region" description="Helical" evidence="8">
    <location>
        <begin position="198"/>
        <end position="215"/>
    </location>
</feature>
<dbReference type="InterPro" id="IPR007217">
    <property type="entry name" value="Per1-like"/>
</dbReference>
<feature type="chain" id="PRO_5027164281" description="Post-GPI attachment to proteins factor 3" evidence="8">
    <location>
        <begin position="25"/>
        <end position="342"/>
    </location>
</feature>
<evidence type="ECO:0000256" key="6">
    <source>
        <dbReference type="ARBA" id="ARBA00022989"/>
    </source>
</evidence>
<dbReference type="GO" id="GO:0006506">
    <property type="term" value="P:GPI anchor biosynthetic process"/>
    <property type="evidence" value="ECO:0007669"/>
    <property type="project" value="UniProtKB-KW"/>
</dbReference>
<evidence type="ECO:0000256" key="1">
    <source>
        <dbReference type="ARBA" id="ARBA00004127"/>
    </source>
</evidence>
<dbReference type="GO" id="GO:0016788">
    <property type="term" value="F:hydrolase activity, acting on ester bonds"/>
    <property type="evidence" value="ECO:0007669"/>
    <property type="project" value="TreeGrafter"/>
</dbReference>
<feature type="transmembrane region" description="Helical" evidence="8">
    <location>
        <begin position="227"/>
        <end position="249"/>
    </location>
</feature>
<feature type="transmembrane region" description="Helical" evidence="8">
    <location>
        <begin position="261"/>
        <end position="285"/>
    </location>
</feature>
<comment type="similarity">
    <text evidence="2 8">Belongs to the PGAP3 family.</text>
</comment>
<evidence type="ECO:0000256" key="5">
    <source>
        <dbReference type="ARBA" id="ARBA00022729"/>
    </source>
</evidence>
<dbReference type="PANTHER" id="PTHR13148">
    <property type="entry name" value="PER1-RELATED"/>
    <property type="match status" value="1"/>
</dbReference>
<name>A0A6M2E006_XENCH</name>
<evidence type="ECO:0000256" key="4">
    <source>
        <dbReference type="ARBA" id="ARBA00022692"/>
    </source>
</evidence>
<dbReference type="GO" id="GO:0000139">
    <property type="term" value="C:Golgi membrane"/>
    <property type="evidence" value="ECO:0007669"/>
    <property type="project" value="UniProtKB-SubCell"/>
</dbReference>
<dbReference type="EMBL" id="GIIL01006451">
    <property type="protein sequence ID" value="NOV50177.1"/>
    <property type="molecule type" value="Transcribed_RNA"/>
</dbReference>
<feature type="transmembrane region" description="Helical" evidence="8">
    <location>
        <begin position="291"/>
        <end position="308"/>
    </location>
</feature>
<proteinExistence type="inferred from homology"/>
<keyword evidence="4 8" id="KW-0812">Transmembrane</keyword>
<accession>A0A6M2E006</accession>
<protein>
    <recommendedName>
        <fullName evidence="8">Post-GPI attachment to proteins factor 3</fullName>
    </recommendedName>
</protein>
<evidence type="ECO:0000256" key="3">
    <source>
        <dbReference type="ARBA" id="ARBA00022502"/>
    </source>
</evidence>
<dbReference type="AlphaFoldDB" id="A0A6M2E006"/>
<evidence type="ECO:0000256" key="2">
    <source>
        <dbReference type="ARBA" id="ARBA00006387"/>
    </source>
</evidence>
<comment type="function">
    <text evidence="8">Involved in the lipid remodeling steps of GPI-anchor maturation.</text>
</comment>